<dbReference type="Gene3D" id="1.20.5.1930">
    <property type="match status" value="1"/>
</dbReference>
<dbReference type="EMBL" id="SGXA01000002">
    <property type="protein sequence ID" value="RZS72116.1"/>
    <property type="molecule type" value="Genomic_DNA"/>
</dbReference>
<evidence type="ECO:0000256" key="4">
    <source>
        <dbReference type="ARBA" id="ARBA00022679"/>
    </source>
</evidence>
<dbReference type="Pfam" id="PF07494">
    <property type="entry name" value="Reg_prop"/>
    <property type="match status" value="1"/>
</dbReference>
<evidence type="ECO:0000256" key="3">
    <source>
        <dbReference type="ARBA" id="ARBA00022553"/>
    </source>
</evidence>
<dbReference type="InterPro" id="IPR015943">
    <property type="entry name" value="WD40/YVTN_repeat-like_dom_sf"/>
</dbReference>
<dbReference type="PROSITE" id="PS50109">
    <property type="entry name" value="HIS_KIN"/>
    <property type="match status" value="1"/>
</dbReference>
<dbReference type="GO" id="GO:0000155">
    <property type="term" value="F:phosphorelay sensor kinase activity"/>
    <property type="evidence" value="ECO:0007669"/>
    <property type="project" value="InterPro"/>
</dbReference>
<evidence type="ECO:0000313" key="11">
    <source>
        <dbReference type="EMBL" id="RZS72116.1"/>
    </source>
</evidence>
<keyword evidence="9" id="KW-0812">Transmembrane</keyword>
<keyword evidence="3" id="KW-0597">Phosphoprotein</keyword>
<dbReference type="InterPro" id="IPR011712">
    <property type="entry name" value="Sig_transdc_His_kin_sub3_dim/P"/>
</dbReference>
<feature type="domain" description="Histidine kinase" evidence="10">
    <location>
        <begin position="807"/>
        <end position="991"/>
    </location>
</feature>
<dbReference type="SUPFAM" id="SSF50998">
    <property type="entry name" value="Quinoprotein alcohol dehydrogenase-like"/>
    <property type="match status" value="1"/>
</dbReference>
<dbReference type="InterPro" id="IPR005467">
    <property type="entry name" value="His_kinase_dom"/>
</dbReference>
<dbReference type="Pfam" id="PF07730">
    <property type="entry name" value="HisKA_3"/>
    <property type="match status" value="1"/>
</dbReference>
<keyword evidence="12" id="KW-1185">Reference proteome</keyword>
<keyword evidence="4" id="KW-0808">Transferase</keyword>
<dbReference type="GO" id="GO:0016020">
    <property type="term" value="C:membrane"/>
    <property type="evidence" value="ECO:0007669"/>
    <property type="project" value="InterPro"/>
</dbReference>
<evidence type="ECO:0000256" key="7">
    <source>
        <dbReference type="ARBA" id="ARBA00022840"/>
    </source>
</evidence>
<dbReference type="InterPro" id="IPR011047">
    <property type="entry name" value="Quinoprotein_ADH-like_sf"/>
</dbReference>
<dbReference type="GO" id="GO:0046983">
    <property type="term" value="F:protein dimerization activity"/>
    <property type="evidence" value="ECO:0007669"/>
    <property type="project" value="InterPro"/>
</dbReference>
<reference evidence="11 12" key="1">
    <citation type="submission" date="2019-02" db="EMBL/GenBank/DDBJ databases">
        <title>Genomic Encyclopedia of Type Strains, Phase IV (KMG-IV): sequencing the most valuable type-strain genomes for metagenomic binning, comparative biology and taxonomic classification.</title>
        <authorList>
            <person name="Goeker M."/>
        </authorList>
    </citation>
    <scope>NUCLEOTIDE SEQUENCE [LARGE SCALE GENOMIC DNA]</scope>
    <source>
        <strain evidence="11 12">DSM 18116</strain>
    </source>
</reference>
<dbReference type="InterPro" id="IPR011110">
    <property type="entry name" value="Reg_prop"/>
</dbReference>
<evidence type="ECO:0000256" key="2">
    <source>
        <dbReference type="ARBA" id="ARBA00012438"/>
    </source>
</evidence>
<dbReference type="GO" id="GO:0005524">
    <property type="term" value="F:ATP binding"/>
    <property type="evidence" value="ECO:0007669"/>
    <property type="project" value="UniProtKB-KW"/>
</dbReference>
<dbReference type="InterPro" id="IPR050482">
    <property type="entry name" value="Sensor_HK_TwoCompSys"/>
</dbReference>
<feature type="transmembrane region" description="Helical" evidence="9">
    <location>
        <begin position="769"/>
        <end position="787"/>
    </location>
</feature>
<sequence>MLLIACQAAGQETAFVPLTRLSVDNGLSNSNIRKIVQDKYGFLWISTQDGLNRFEGKQMEVLSAGNKHLQRSLPGQDIYDIALDQSGDYLWALVPYAGLSKIDIRTVRIVKNYLNTHGTRQPNYWYKCLAQHQNKLFIGTNEGLIIGFDKNKEEELFRLQTKDLFGIDYQVDKLACTSDGRLYIFLSGKGILVYDPEKKRLIEHISPKDLYLDGYAFQFTDVTENAGVFWITTTMGLRCLASHNNQVLYPRKLQTTPSLWFLNKSLSTISVYNGQVLYSGWNGLFQTDTELNNPVQIQPTRNYDNHDFFEMANCIFQQGQVVWVGSPYGLAWIKNRFSPFMALTNSLNGNGNRIKHSMSLLPVTDSVIAVCADDALYFANHQTGTINKFALPDFYLTAFKAPGGLFIASGDNGFKLFNAAQQPLSLEKYFPELLPVSQDLLVSAAAYTDSLIFMASQNQHGLYKWNHQTRTVTTITDSSAGPRLESHVINRLYVDSRKRLWILCDNVISLYDIRNNSMQHFTLREPGQQKPMSVLMDICEADNSIWLAVYGVGIVNLNHDMSVKNIYALQHGINDLGLYKIMKLSDSSLIASSNNGITVLNTRNGKATNYFEEDGLQSSSFEETSGCISGNYLFLGGFNGFTRIDPKKFLTNSKPPALYFANANIRMPEADTDSLNIFMESLTVPSDASQVTIGFSAVNYTGPEKVRYQYKLLPVSNQWESSGHEPFLNLVGIGPGSYTLLVRASNEDGVWSEPIRMTLHFQPKWFQTWWFTVLCIAVALGIILLLVRMRLHQLSREEAIRRKLSNDLHDDLGSTLNSVKVHANLAMMDPGNTTYLQRIKEGTQQAIVSTRDLIWVLDDKKDTVDHLISRVMQFAEPLCDAQGITLTRNISTDAWSHKLGKEEKRNLYMILKESINNSVKYAHCRNILLEILKEGKRLHISVSDDGSGFNQDTVTPGNGTTNIYSRAKDAGYQAMIRTSPGKGTTVQLTAT</sequence>
<comment type="catalytic activity">
    <reaction evidence="1">
        <text>ATP + protein L-histidine = ADP + protein N-phospho-L-histidine.</text>
        <dbReference type="EC" id="2.7.13.3"/>
    </reaction>
</comment>
<name>A0A4Q7MTD5_9BACT</name>
<evidence type="ECO:0000256" key="5">
    <source>
        <dbReference type="ARBA" id="ARBA00022741"/>
    </source>
</evidence>
<dbReference type="Pfam" id="PF02518">
    <property type="entry name" value="HATPase_c"/>
    <property type="match status" value="1"/>
</dbReference>
<dbReference type="InterPro" id="IPR011123">
    <property type="entry name" value="Y_Y_Y"/>
</dbReference>
<protein>
    <recommendedName>
        <fullName evidence="2">histidine kinase</fullName>
        <ecNumber evidence="2">2.7.13.3</ecNumber>
    </recommendedName>
</protein>
<dbReference type="Proteomes" id="UP000293874">
    <property type="component" value="Unassembled WGS sequence"/>
</dbReference>
<dbReference type="CDD" id="cd16917">
    <property type="entry name" value="HATPase_UhpB-NarQ-NarX-like"/>
    <property type="match status" value="1"/>
</dbReference>
<proteinExistence type="predicted"/>
<dbReference type="InterPro" id="IPR013783">
    <property type="entry name" value="Ig-like_fold"/>
</dbReference>
<evidence type="ECO:0000256" key="8">
    <source>
        <dbReference type="ARBA" id="ARBA00023012"/>
    </source>
</evidence>
<evidence type="ECO:0000259" key="10">
    <source>
        <dbReference type="PROSITE" id="PS50109"/>
    </source>
</evidence>
<dbReference type="OrthoDB" id="9806995at2"/>
<accession>A0A4Q7MTD5</accession>
<keyword evidence="6" id="KW-0418">Kinase</keyword>
<keyword evidence="9" id="KW-1133">Transmembrane helix</keyword>
<dbReference type="Gene3D" id="2.130.10.10">
    <property type="entry name" value="YVTN repeat-like/Quinoprotein amine dehydrogenase"/>
    <property type="match status" value="2"/>
</dbReference>
<evidence type="ECO:0000256" key="9">
    <source>
        <dbReference type="SAM" id="Phobius"/>
    </source>
</evidence>
<keyword evidence="8" id="KW-0902">Two-component regulatory system</keyword>
<dbReference type="InterPro" id="IPR003594">
    <property type="entry name" value="HATPase_dom"/>
</dbReference>
<dbReference type="PANTHER" id="PTHR24421:SF10">
    <property type="entry name" value="NITRATE_NITRITE SENSOR PROTEIN NARQ"/>
    <property type="match status" value="1"/>
</dbReference>
<evidence type="ECO:0000313" key="12">
    <source>
        <dbReference type="Proteomes" id="UP000293874"/>
    </source>
</evidence>
<dbReference type="EC" id="2.7.13.3" evidence="2"/>
<dbReference type="RefSeq" id="WP_130542566.1">
    <property type="nucleotide sequence ID" value="NZ_CP042431.1"/>
</dbReference>
<dbReference type="SUPFAM" id="SSF55874">
    <property type="entry name" value="ATPase domain of HSP90 chaperone/DNA topoisomerase II/histidine kinase"/>
    <property type="match status" value="1"/>
</dbReference>
<dbReference type="AlphaFoldDB" id="A0A4Q7MTD5"/>
<organism evidence="11 12">
    <name type="scientific">Pseudobacter ginsenosidimutans</name>
    <dbReference type="NCBI Taxonomy" id="661488"/>
    <lineage>
        <taxon>Bacteria</taxon>
        <taxon>Pseudomonadati</taxon>
        <taxon>Bacteroidota</taxon>
        <taxon>Chitinophagia</taxon>
        <taxon>Chitinophagales</taxon>
        <taxon>Chitinophagaceae</taxon>
        <taxon>Pseudobacter</taxon>
    </lineage>
</organism>
<comment type="caution">
    <text evidence="11">The sequence shown here is derived from an EMBL/GenBank/DDBJ whole genome shotgun (WGS) entry which is preliminary data.</text>
</comment>
<dbReference type="Pfam" id="PF07495">
    <property type="entry name" value="Y_Y_Y"/>
    <property type="match status" value="1"/>
</dbReference>
<gene>
    <name evidence="11" type="ORF">EV199_4031</name>
</gene>
<dbReference type="Gene3D" id="3.30.565.10">
    <property type="entry name" value="Histidine kinase-like ATPase, C-terminal domain"/>
    <property type="match status" value="1"/>
</dbReference>
<keyword evidence="5" id="KW-0547">Nucleotide-binding</keyword>
<evidence type="ECO:0000256" key="6">
    <source>
        <dbReference type="ARBA" id="ARBA00022777"/>
    </source>
</evidence>
<dbReference type="InterPro" id="IPR036890">
    <property type="entry name" value="HATPase_C_sf"/>
</dbReference>
<keyword evidence="9" id="KW-0472">Membrane</keyword>
<keyword evidence="7" id="KW-0067">ATP-binding</keyword>
<evidence type="ECO:0000256" key="1">
    <source>
        <dbReference type="ARBA" id="ARBA00000085"/>
    </source>
</evidence>
<dbReference type="SUPFAM" id="SSF63829">
    <property type="entry name" value="Calcium-dependent phosphotriesterase"/>
    <property type="match status" value="1"/>
</dbReference>
<dbReference type="PANTHER" id="PTHR24421">
    <property type="entry name" value="NITRATE/NITRITE SENSOR PROTEIN NARX-RELATED"/>
    <property type="match status" value="1"/>
</dbReference>
<dbReference type="Gene3D" id="2.60.40.10">
    <property type="entry name" value="Immunoglobulins"/>
    <property type="match status" value="1"/>
</dbReference>